<feature type="region of interest" description="Disordered" evidence="1">
    <location>
        <begin position="642"/>
        <end position="671"/>
    </location>
</feature>
<feature type="non-terminal residue" evidence="2">
    <location>
        <position position="1"/>
    </location>
</feature>
<feature type="compositionally biased region" description="Basic and acidic residues" evidence="1">
    <location>
        <begin position="3475"/>
        <end position="3487"/>
    </location>
</feature>
<feature type="compositionally biased region" description="Polar residues" evidence="1">
    <location>
        <begin position="355"/>
        <end position="364"/>
    </location>
</feature>
<name>A0A1H5QNW6_9PSEU</name>
<feature type="region of interest" description="Disordered" evidence="1">
    <location>
        <begin position="3475"/>
        <end position="3562"/>
    </location>
</feature>
<feature type="region of interest" description="Disordered" evidence="1">
    <location>
        <begin position="113"/>
        <end position="263"/>
    </location>
</feature>
<feature type="region of interest" description="Disordered" evidence="1">
    <location>
        <begin position="1023"/>
        <end position="1059"/>
    </location>
</feature>
<feature type="region of interest" description="Disordered" evidence="1">
    <location>
        <begin position="1897"/>
        <end position="1916"/>
    </location>
</feature>
<evidence type="ECO:0000313" key="2">
    <source>
        <dbReference type="EMBL" id="SEF27759.1"/>
    </source>
</evidence>
<keyword evidence="3" id="KW-1185">Reference proteome</keyword>
<feature type="compositionally biased region" description="Low complexity" evidence="1">
    <location>
        <begin position="341"/>
        <end position="353"/>
    </location>
</feature>
<feature type="compositionally biased region" description="Basic residues" evidence="1">
    <location>
        <begin position="3497"/>
        <end position="3510"/>
    </location>
</feature>
<feature type="region of interest" description="Disordered" evidence="1">
    <location>
        <begin position="799"/>
        <end position="825"/>
    </location>
</feature>
<sequence>RGSGSYRAAVESIRGGAARVRDSGAESSGEWLRVHSLARMMLLSIGETVLDDGSLRDDLAVLLAGDLLERGNAGDTRMLARGLVAELVGADRERRLSTVGEVDEAAAGVSVDAGDARVEGDRPWGDGLSSADSGVVSTEPAAVRGEPVQHERAGDAAKGDPGEPAGADRGADWRPDAVDVLAKTSSVSESLQPEVGERRSGPDAHVKDGEASQTWLEPTSTGGVRIGRGSAWEPTLASIPEEAESGRQAEGERTSSVTGGLLSEHRGGAFGAARQLYRTQGIEEIWHRLRSMSERAASQAELEEFRHEVGDNLRSFQGAGKVVEFNGKQFLLKSELDWSRSTPAPGTAAGPSAEHSLSSGSSTRIEGVRAPRMTWKIFNPMVPGLFGTGGITVPTGPTTSRSHTHEVSRTSQLEVSLDAAVNAKVVSVPVSVGIAELDDRGYPTGRTEWIGGDASGANPIAVVVNVPVGLRSTGEEVPVPRSLPPALAERAATQATPGYHRGKPLTIHRAHGWGVIEQVLKLVGKLDTESQKHLRLFLSDENIESKLPEMAVSPQDAAVGKGWVTSDALSRGGNPVKRLLSSRVHKVQMRAVARKVTYLEHVGRARFEEVQSESAGRSASATVDRSVSAAYGAGPGYDLGAMSTGAGPHAESERGRSHTQTYERGDTGVSSRSYEGTVVRYRTVYDLEVRSPGQTPVIFSHALDAVHWAKSEDAERAGIHPGNEGASSGKDRTEVLSPVESAESVAPGAALALTDASELLSGVLRDSAKEIPGHRRWAWRDSTFIGDFGDSRLARGLSGRHERELGRGEEIDRALSPESLARRAPNLLTDQPLTVELTPEHGRAHDYHAAFRVEASLEGGLVDLGPADRATGPVKLSSNETGGRQQATHWSLGGGVLARVYTSLAGSSGILTSAHRVIYSRSRGTGYEEGTTLTTGGTRGVTLDEAGKVHPERVRRYEATVKLTVTGTHWSRHNELVRGVSFGRRGLDVPAEHRLKIVDESAEAQGREPGTVRVKVELELPESHPLPGYETKPVRSEELPDVPPHTIRDLSGTGSRESDGIRVVGMSGLGFVRDSIRSMLVKASGDPIFASRDGSNSALIDRTISIESARNDLRLFNRPTRVSGLQWKRRRADVVADVAVSHQLRDPVVLATVWEDHESGVTSTSTTSRDVSSAWKVTNSVEPVYLPISADSLTGAGTKIRGMGALLHELSYWVSTFSRRTGHATIVSNAQTLKGEPRKLYLVQANVETTVAVETRRHGNIDRWQLAELFPKLVPDRWRSAGEVRRAAERLELPEAARVLVTEAQLRDIEMQQAKADTERATASPHEANQKEPAGPTDLLPIPPGRELGGGRWTDGVIKPVDLIDAAAGKGRDLLAELHAQVTQRLGKDLADRLLPDSSLATEHDNLQEVQRYLSNVQGVLPDLANGGARTTLRLEDRLRGKTYELRLSAKALETPQPVGIRHGELRKTSKVTVTNTAARGIKRVLAEFTTMLVPNAMLQSAAAEEASHTPGQRHGAPYTNLGLGMAHVFEWLQQSRETTRGEANESESRETVRGALVERNLDVDFDVEIGRHGERIAATQVTARVTGTSIVEDHAAAPDGPVRGEVVKQEAEDATNAGMADWYEARDAEALPSDPAQFRITGFDGSRDDLVEGARRALVESGVEPDRSTLGLLRDMLTPGRIEKLGGLPSRDGVELELPAELGLRLKLYSTTRGPGRLTGASARITLGGGTEANRSTHVENGHDNAHAVFATPLIAAGVPQAPEHATYAKGREAFGTIAHWGVPMEALGASADGSEYSRSTKSGGGALPEGAEKPPAEALTSTWSYPTEFRFVAEPTSKLTRNRPAVVDVSFPTGYHVRRADRTHLIPGEVARRARELAQRDREWSVARDLVRAEEATARSKSRATGEDAPTGDRLEEFRASAAHAETKWWQAVEAYQAAWPSSEPDVRLIFGTDAKAVSPAQRVTVRRLATNIMREQLRGTDPKIRFRVKGTRGQSTVQLAPIADELAKALDRMQRHLPVQDRFDLEQFGGTRDVQFIDFPEPSVVEIWLDKSPDSPEPRGTLESSLSSGEPTAERDTGAGMSTGRPGEAAGHAETGDNGGDQRTRGAGLAPEEFRSESGEQGSATSVLRRVEVLSAHEPASQVRTDVVRASDIVFVPLTHQDTISGVFFPGPGEASVVQKAFERREEDHDAYATVLHHDEDGFSIWLTSGEQVTISEKSLFRLMTGGALPGGDLWRQRRRQIVLACLVADPSLSDSAGRTPLDQLRGMLRDDGYAGSVEGPVAHVSVREDGRFTRQVHDVPNPTTDAPRLANVPETAWGGDGRDAGNPTGPAAGIFDRKERTDVVGKLRGEAADPALRSVTLGPPRRDIAAVGNDIETAGHSASGEQPRPVPLRPTSTSVGGLGFGTGAVGGAEWDRIHAGMPGRPDGAETMHVYVAGKEGKFLVEDKMVGGRELAEYVRNSGALDRVDPGTSIFLALAGEHPNPAFRRELEQEGREFARELRRDRPFFQAGMSTTAMRVDGDGRSRPGEGGRFITLPTVLAEDVDWKQLTGAKGPFGMGFQEVEPLVRIENWEGGVDESTLRTVKVKWTTADGNSHEEYRLAAWAATTDGSRVRPKVLVLELERGKFRAPLVDGDFVAVSPKEMAALLAESSMFRELTVGPVRPPLILLTYDPTNFGRAANVDLIDEIRKIIGPLVTYDYSGEFTFNEESILEIPEQGEFVAGMPPRLDSVKYFSNNRVFGFPVEGSSVTASKLAGLSSRSTHGGRFAKGVPDSPLDPLVVMVDSLDGRSARLELGLPGFAGLQIEIDGAMLGEMLLQDPQVRRSLEEEPLSQVIVVAKDAGNRTNYGGLAFDLASTLRKHKLFNEVYAPDEGLGLHEESLPGAERFMRVSNWRSGDIEISPLADREGRPVALFVRYPGDGQHFQQTSEWARNIDKRFRSAAWVFVSPNLDVRRTDGIDRRIEARDLAQILRNDHYMQNLLGRQQQRIMLTSLEGRLTVSLEDFSQGMHDGGYSRHLMSPHLPPQLTEDGKVLLDPSGMKTIDPPLLKPDDLVVEPLTSDAFGTYGHAFPRDLFDRVTASQFSQKFSPVAERIYFREISMQSDSGTSVHVAPVLTPGVTKLGDGGSRKRWYLHSHGGAGGFHAAMRTDVPFRIGDTVTLAPEEAPRLIVASEAFRQARPESVATIMFLSCRLNTFGAADAPSAAALFQDSWRSITGEDASVIAGSGRVVTQPGEGVVKVIDKGVFAQALRTGEVVDPASVIHLSDLVTTEMERVDIGFMRDSSRALAVEHEPAERVRSAVRQVVRTAAWRKRIGEPLPEIGIGVLVDNRRAGLVQQDDVRNERAGKVREIIQSEVLAEAMRLGEYGLEIGPEDIEVKRIDRPLGQASTVDPTLLPVALLAKLPVSPSLQKGRDALDRLWADEDRQEHNAYQNVLTAFAALDPGHVRGTRETSIAGARAGYEHILASDNGHDVDSSLEVDHENRVSGGPEANVRARHAGRPSPRVRARLTAESNRSDSRTRLAPSKGAQRLAPAPRGRRARTPQPPVSGRSSGPSQVPIMPKPTVFAPTAGSVGGIAFGLARGHEGEWHRIHAGMPTTAADSRPLHVYVISREGKFQVGSALVGGRELASYVRALPEVRSVAAGTPVALVLMEERPRPAFAGRLDEEGRAFARALRGNSPFFPVWLSSTVAALDAAGRTELSDGGHYKVLPTVLPQDVQWRPLTDGTDIFGVVFPGMERSMGVPDWEKWVTNIALGTVAATSVSAAGERIREYSVSEWVEAIEKDRAHPLVLAFKSARGKFDVPLEKGNVWVEPKELAALIAGASWFAGLMRMPQRPHLIFLTLDLTAADPAMNAQVLGTLRELVGPLTSHDFIGAFRFGDHAVLEYPKNGKFVESPPPPLKSLNFFSEGNVFVFPVDGSAIARPDLAQLVSGGVTVEGLPESGGPPLVMIVQSPNGRFAQVEPGGPLLVLGGDQLGVTSLEDPKFKQQVMMDAGREIVVVTGGHALAKYGWLGFDFAGALRKEGIYNPVRVVTGEVTLRDGRISGSTGLVTVSNLRAGDLKTSLLHDREGNPVALFLRFPNDGKQYRNAVGWAHNITDDLREWAWVLVGPSLEVVRRDGYAQRVNITALAQVLSNDRDFERLLSVKGRKIMLANPGGRLDISMSEFSSEMVARGYSRVTARPIGDLRLLSSGNAEMRLEEVLPALPQPEDLVVEPLRNDALGHYGTAFSKTQLDRVGAALFTKNITSMTRRVYFRQSLEEYGLLHYVRRDPVLMPKVAARENVIGNVPWFFHGHGGVDGFGVSLHKDRPYRIGDNVTLHPREAANLLAATDAFRRARPERIDTLVFSSCSINRPISGGGSTAAALFGESWRSIEVEYAETVGSTEVVASYPGMGILHVTNEGVMAPAMRARESVDLLSVVRLAELAATEIVPVAVDIPPGEFTASTVGGGAAEMVRHVVRQTMRAAAWRRRIDEPLPEITIDFHVADNRTALTQSFNAQSRHVKKIVINEMIADRERLRDYGLDIDPKDIKMNFTSNIGSLPSKANPELRSVTLTVKLPDSDSVREAHFAVDRVQDIEINHDWTSHDRVLAAFAALDPEHDSAATAGGVGRPGGAG</sequence>
<organism evidence="2 3">
    <name type="scientific">Amycolatopsis pretoriensis</name>
    <dbReference type="NCBI Taxonomy" id="218821"/>
    <lineage>
        <taxon>Bacteria</taxon>
        <taxon>Bacillati</taxon>
        <taxon>Actinomycetota</taxon>
        <taxon>Actinomycetes</taxon>
        <taxon>Pseudonocardiales</taxon>
        <taxon>Pseudonocardiaceae</taxon>
        <taxon>Amycolatopsis</taxon>
    </lineage>
</organism>
<dbReference type="Proteomes" id="UP000198878">
    <property type="component" value="Unassembled WGS sequence"/>
</dbReference>
<evidence type="ECO:0000256" key="1">
    <source>
        <dbReference type="SAM" id="MobiDB-lite"/>
    </source>
</evidence>
<evidence type="ECO:0000313" key="3">
    <source>
        <dbReference type="Proteomes" id="UP000198878"/>
    </source>
</evidence>
<feature type="compositionally biased region" description="Polar residues" evidence="1">
    <location>
        <begin position="211"/>
        <end position="222"/>
    </location>
</feature>
<feature type="region of interest" description="Disordered" evidence="1">
    <location>
        <begin position="2052"/>
        <end position="2128"/>
    </location>
</feature>
<accession>A0A1H5QNW6</accession>
<feature type="compositionally biased region" description="Basic and acidic residues" evidence="1">
    <location>
        <begin position="799"/>
        <end position="815"/>
    </location>
</feature>
<dbReference type="EMBL" id="FNUJ01000003">
    <property type="protein sequence ID" value="SEF27759.1"/>
    <property type="molecule type" value="Genomic_DNA"/>
</dbReference>
<feature type="compositionally biased region" description="Basic and acidic residues" evidence="1">
    <location>
        <begin position="195"/>
        <end position="210"/>
    </location>
</feature>
<feature type="compositionally biased region" description="Basic and acidic residues" evidence="1">
    <location>
        <begin position="650"/>
        <end position="666"/>
    </location>
</feature>
<feature type="compositionally biased region" description="Basic and acidic residues" evidence="1">
    <location>
        <begin position="114"/>
        <end position="124"/>
    </location>
</feature>
<proteinExistence type="predicted"/>
<protein>
    <submittedName>
        <fullName evidence="2">Uncharacterized protein</fullName>
    </submittedName>
</protein>
<dbReference type="STRING" id="218821.SAMN05421837_1031024"/>
<feature type="region of interest" description="Disordered" evidence="1">
    <location>
        <begin position="341"/>
        <end position="364"/>
    </location>
</feature>
<gene>
    <name evidence="2" type="ORF">SAMN05421837_1031024</name>
</gene>
<feature type="region of interest" description="Disordered" evidence="1">
    <location>
        <begin position="1314"/>
        <end position="1344"/>
    </location>
</feature>
<feature type="compositionally biased region" description="Basic and acidic residues" evidence="1">
    <location>
        <begin position="244"/>
        <end position="253"/>
    </location>
</feature>
<feature type="region of interest" description="Disordered" evidence="1">
    <location>
        <begin position="1794"/>
        <end position="1822"/>
    </location>
</feature>
<reference evidence="3" key="1">
    <citation type="submission" date="2016-10" db="EMBL/GenBank/DDBJ databases">
        <authorList>
            <person name="Varghese N."/>
            <person name="Submissions S."/>
        </authorList>
    </citation>
    <scope>NUCLEOTIDE SEQUENCE [LARGE SCALE GENOMIC DNA]</scope>
    <source>
        <strain evidence="3">DSM 44654</strain>
    </source>
</reference>
<feature type="compositionally biased region" description="Basic and acidic residues" evidence="1">
    <location>
        <begin position="147"/>
        <end position="161"/>
    </location>
</feature>